<evidence type="ECO:0000256" key="6">
    <source>
        <dbReference type="ARBA" id="ARBA00034092"/>
    </source>
</evidence>
<evidence type="ECO:0000256" key="4">
    <source>
        <dbReference type="ARBA" id="ARBA00022980"/>
    </source>
</evidence>
<evidence type="ECO:0000259" key="10">
    <source>
        <dbReference type="SMART" id="SM01416"/>
    </source>
</evidence>
<dbReference type="GO" id="GO:0003723">
    <property type="term" value="F:RNA binding"/>
    <property type="evidence" value="ECO:0007669"/>
    <property type="project" value="InterPro"/>
</dbReference>
<keyword evidence="5" id="KW-0687">Ribonucleoprotein</keyword>
<feature type="compositionally biased region" description="Basic residues" evidence="9">
    <location>
        <begin position="1"/>
        <end position="19"/>
    </location>
</feature>
<name>A0AAW0J592_MYOGA</name>
<feature type="region of interest" description="Disordered" evidence="9">
    <location>
        <begin position="1"/>
        <end position="24"/>
    </location>
</feature>
<keyword evidence="4" id="KW-0689">Ribosomal protein</keyword>
<evidence type="ECO:0000313" key="12">
    <source>
        <dbReference type="Proteomes" id="UP001488838"/>
    </source>
</evidence>
<dbReference type="InterPro" id="IPR015972">
    <property type="entry name" value="Ribosomal_eL19_dom1"/>
</dbReference>
<dbReference type="AlphaFoldDB" id="A0AAW0J592"/>
<organism evidence="11 12">
    <name type="scientific">Myodes glareolus</name>
    <name type="common">Bank vole</name>
    <name type="synonym">Clethrionomys glareolus</name>
    <dbReference type="NCBI Taxonomy" id="447135"/>
    <lineage>
        <taxon>Eukaryota</taxon>
        <taxon>Metazoa</taxon>
        <taxon>Chordata</taxon>
        <taxon>Craniata</taxon>
        <taxon>Vertebrata</taxon>
        <taxon>Euteleostomi</taxon>
        <taxon>Mammalia</taxon>
        <taxon>Eutheria</taxon>
        <taxon>Euarchontoglires</taxon>
        <taxon>Glires</taxon>
        <taxon>Rodentia</taxon>
        <taxon>Myomorpha</taxon>
        <taxon>Muroidea</taxon>
        <taxon>Cricetidae</taxon>
        <taxon>Arvicolinae</taxon>
        <taxon>Myodes</taxon>
    </lineage>
</organism>
<dbReference type="InterPro" id="IPR035970">
    <property type="entry name" value="60S_ribosomal_eL19_sf"/>
</dbReference>
<dbReference type="FunFam" id="1.10.1650.10:FF:000001">
    <property type="entry name" value="Ribosomal protein L19"/>
    <property type="match status" value="1"/>
</dbReference>
<dbReference type="InterPro" id="IPR039547">
    <property type="entry name" value="Ribosomal_eL19"/>
</dbReference>
<dbReference type="SMART" id="SM01416">
    <property type="entry name" value="Ribosomal_L19e"/>
    <property type="match status" value="1"/>
</dbReference>
<comment type="caution">
    <text evidence="11">The sequence shown here is derived from an EMBL/GenBank/DDBJ whole genome shotgun (WGS) entry which is preliminary data.</text>
</comment>
<dbReference type="Proteomes" id="UP001488838">
    <property type="component" value="Unassembled WGS sequence"/>
</dbReference>
<feature type="domain" description="Large ribosomal subunit protein eL19" evidence="10">
    <location>
        <begin position="1"/>
        <end position="87"/>
    </location>
</feature>
<comment type="function">
    <text evidence="6">Component of the large ribosomal subunit. The ribosome is a large ribonucleoprotein complex responsible for the synthesis of proteins in the cell.</text>
</comment>
<dbReference type="InterPro" id="IPR000196">
    <property type="entry name" value="Ribosomal_eL19_dom"/>
</dbReference>
<evidence type="ECO:0000313" key="11">
    <source>
        <dbReference type="EMBL" id="KAK7821451.1"/>
    </source>
</evidence>
<keyword evidence="12" id="KW-1185">Reference proteome</keyword>
<comment type="similarity">
    <text evidence="1">Belongs to the eukaryotic ribosomal protein eL19 family.</text>
</comment>
<dbReference type="GO" id="GO:0003735">
    <property type="term" value="F:structural constituent of ribosome"/>
    <property type="evidence" value="ECO:0007669"/>
    <property type="project" value="InterPro"/>
</dbReference>
<dbReference type="GO" id="GO:0006412">
    <property type="term" value="P:translation"/>
    <property type="evidence" value="ECO:0007669"/>
    <property type="project" value="InterPro"/>
</dbReference>
<dbReference type="Pfam" id="PF01280">
    <property type="entry name" value="Ribosomal_L19e"/>
    <property type="match status" value="1"/>
</dbReference>
<dbReference type="PANTHER" id="PTHR10722">
    <property type="entry name" value="60S RIBOSOMAL PROTEIN L19"/>
    <property type="match status" value="1"/>
</dbReference>
<sequence length="87" mass="9850">MFRLQKRLASSVHHHGKKKAWLDPNETSEIASANFHQQIQKLTKDGLIIQKPVTVHSWAQCQKNTLAQWKGRHIDTGERKGAANAQA</sequence>
<reference evidence="11 12" key="1">
    <citation type="journal article" date="2023" name="bioRxiv">
        <title>Conserved and derived expression patterns and positive selection on dental genes reveal complex evolutionary context of ever-growing rodent molars.</title>
        <authorList>
            <person name="Calamari Z.T."/>
            <person name="Song A."/>
            <person name="Cohen E."/>
            <person name="Akter M."/>
            <person name="Roy R.D."/>
            <person name="Hallikas O."/>
            <person name="Christensen M.M."/>
            <person name="Li P."/>
            <person name="Marangoni P."/>
            <person name="Jernvall J."/>
            <person name="Klein O.D."/>
        </authorList>
    </citation>
    <scope>NUCLEOTIDE SEQUENCE [LARGE SCALE GENOMIC DNA]</scope>
    <source>
        <strain evidence="11">V071</strain>
    </source>
</reference>
<proteinExistence type="inferred from homology"/>
<evidence type="ECO:0000256" key="2">
    <source>
        <dbReference type="ARBA" id="ARBA00011133"/>
    </source>
</evidence>
<gene>
    <name evidence="11" type="ORF">U0070_015917</name>
</gene>
<dbReference type="Gene3D" id="1.10.1650.10">
    <property type="match status" value="1"/>
</dbReference>
<protein>
    <recommendedName>
        <fullName evidence="7">Large ribosomal subunit protein eL19</fullName>
    </recommendedName>
    <alternativeName>
        <fullName evidence="8">60S ribosomal protein L19</fullName>
    </alternativeName>
</protein>
<dbReference type="SUPFAM" id="SSF48140">
    <property type="entry name" value="Ribosomal protein L19 (L19e)"/>
    <property type="match status" value="1"/>
</dbReference>
<evidence type="ECO:0000256" key="7">
    <source>
        <dbReference type="ARBA" id="ARBA00035217"/>
    </source>
</evidence>
<dbReference type="GO" id="GO:0022625">
    <property type="term" value="C:cytosolic large ribosomal subunit"/>
    <property type="evidence" value="ECO:0007669"/>
    <property type="project" value="InterPro"/>
</dbReference>
<dbReference type="EMBL" id="JBBHLL010000065">
    <property type="protein sequence ID" value="KAK7821451.1"/>
    <property type="molecule type" value="Genomic_DNA"/>
</dbReference>
<evidence type="ECO:0000256" key="1">
    <source>
        <dbReference type="ARBA" id="ARBA00011082"/>
    </source>
</evidence>
<dbReference type="InterPro" id="IPR057259">
    <property type="entry name" value="Ribosomal_L19e"/>
</dbReference>
<keyword evidence="3" id="KW-0164">Citrullination</keyword>
<evidence type="ECO:0000256" key="5">
    <source>
        <dbReference type="ARBA" id="ARBA00023274"/>
    </source>
</evidence>
<accession>A0AAW0J592</accession>
<evidence type="ECO:0000256" key="8">
    <source>
        <dbReference type="ARBA" id="ARBA00035324"/>
    </source>
</evidence>
<evidence type="ECO:0000256" key="9">
    <source>
        <dbReference type="SAM" id="MobiDB-lite"/>
    </source>
</evidence>
<comment type="subunit">
    <text evidence="2">Component of the large ribosomal subunit.</text>
</comment>
<evidence type="ECO:0000256" key="3">
    <source>
        <dbReference type="ARBA" id="ARBA00022934"/>
    </source>
</evidence>